<dbReference type="EMBL" id="JABAHT010000614">
    <property type="protein sequence ID" value="KAF4653518.1"/>
    <property type="molecule type" value="Genomic_DNA"/>
</dbReference>
<reference evidence="2 3" key="1">
    <citation type="submission" date="2020-04" db="EMBL/GenBank/DDBJ databases">
        <title>Perkinsus olseni comparative genomics.</title>
        <authorList>
            <person name="Bogema D.R."/>
        </authorList>
    </citation>
    <scope>NUCLEOTIDE SEQUENCE [LARGE SCALE GENOMIC DNA]</scope>
    <source>
        <strain evidence="2">ATCC PRA-179</strain>
    </source>
</reference>
<evidence type="ECO:0000256" key="1">
    <source>
        <dbReference type="SAM" id="Phobius"/>
    </source>
</evidence>
<dbReference type="OrthoDB" id="1436450at2759"/>
<organism evidence="2 3">
    <name type="scientific">Perkinsus olseni</name>
    <name type="common">Perkinsus atlanticus</name>
    <dbReference type="NCBI Taxonomy" id="32597"/>
    <lineage>
        <taxon>Eukaryota</taxon>
        <taxon>Sar</taxon>
        <taxon>Alveolata</taxon>
        <taxon>Perkinsozoa</taxon>
        <taxon>Perkinsea</taxon>
        <taxon>Perkinsida</taxon>
        <taxon>Perkinsidae</taxon>
        <taxon>Perkinsus</taxon>
    </lineage>
</organism>
<feature type="transmembrane region" description="Helical" evidence="1">
    <location>
        <begin position="461"/>
        <end position="482"/>
    </location>
</feature>
<accession>A0A7J6L250</accession>
<feature type="transmembrane region" description="Helical" evidence="1">
    <location>
        <begin position="437"/>
        <end position="455"/>
    </location>
</feature>
<sequence>MSTYGKSVPLLEAERAKGSRAGQLSGGSKIFIDAPSTSGSPRTSPVFLMVTVEVVLVAGWVLMGEITQAFPNLTHYPAMFAGVSCASYVIFLIPWAVLRRSRGLRLPSKASLIHVNNIMLPLGLMWLVQIWFWYMSLKGMSVSVNTIIYQTTPLVVFFFDLFFNGPSPGYVLKLGCIVVAVFGIIVMSSSDTKESNGVTNSLSSCIEVSVATLLYGLFDVLYAQWAAPVCDKISKKGERITYSNSSDNLSSQIESMFLLLGLRAVPACMFLICTLLVGLYDQDLPDYSRGDLLAMLSVTVADWAFNIAMCIGLVTLSPLWVTMGTILCVPAALVFDMLVKGLVLSLGACIGAKKSAAEPVAVGRLAAIAVLELVLVTSWVLTGEIAQAFPNLTHYPAMFAGVSCASYVIFLIPWAVLRRSRGLRLPSTASLIHMNNIMLLLGFMWLLQMWAWYMSLKGMSVALNIIIYQTTPLVVFFIDLFINGTTPSYIPKLLCILLAVLGIIVMSASDAEESNGVTNSLSSCIEVSVATLLYGLFDVLYAQWAAPVCDKISKKGERITYSNSSDNLSSQIESMFLLLGLRAVPACIFLICTLLVGLYDHDLPDYSRADILGMVWVPLADWAFNIAMSIGLVLLSPLWVTMGTIPCVPTALIFDMLAKGLTLSVGAWMGALCTAVGFIAFNVISSREKDNTRHHCDESG</sequence>
<dbReference type="Proteomes" id="UP000570595">
    <property type="component" value="Unassembled WGS sequence"/>
</dbReference>
<dbReference type="PANTHER" id="PTHR19346">
    <property type="entry name" value="SUGAR PHOSPHATE TRANSPORTER DOMAIN-CONTAINING PROTEIN"/>
    <property type="match status" value="1"/>
</dbReference>
<feature type="transmembrane region" description="Helical" evidence="1">
    <location>
        <begin position="575"/>
        <end position="599"/>
    </location>
</feature>
<feature type="transmembrane region" description="Helical" evidence="1">
    <location>
        <begin position="110"/>
        <end position="134"/>
    </location>
</feature>
<keyword evidence="1" id="KW-0812">Transmembrane</keyword>
<feature type="transmembrane region" description="Helical" evidence="1">
    <location>
        <begin position="292"/>
        <end position="314"/>
    </location>
</feature>
<dbReference type="PANTHER" id="PTHR19346:SF4">
    <property type="entry name" value="SUGAR PHOSPHATE TRANSPORTER DOMAIN-CONTAINING PROTEIN"/>
    <property type="match status" value="1"/>
</dbReference>
<proteinExistence type="predicted"/>
<comment type="caution">
    <text evidence="2">The sequence shown here is derived from an EMBL/GenBank/DDBJ whole genome shotgun (WGS) entry which is preliminary data.</text>
</comment>
<feature type="transmembrane region" description="Helical" evidence="1">
    <location>
        <begin position="660"/>
        <end position="684"/>
    </location>
</feature>
<keyword evidence="1" id="KW-0472">Membrane</keyword>
<feature type="transmembrane region" description="Helical" evidence="1">
    <location>
        <begin position="46"/>
        <end position="63"/>
    </location>
</feature>
<protein>
    <submittedName>
        <fullName evidence="2">Uncharacterized protein</fullName>
    </submittedName>
</protein>
<keyword evidence="1" id="KW-1133">Transmembrane helix</keyword>
<feature type="transmembrane region" description="Helical" evidence="1">
    <location>
        <begin position="256"/>
        <end position="280"/>
    </location>
</feature>
<feature type="transmembrane region" description="Helical" evidence="1">
    <location>
        <begin position="320"/>
        <end position="339"/>
    </location>
</feature>
<feature type="transmembrane region" description="Helical" evidence="1">
    <location>
        <begin position="360"/>
        <end position="381"/>
    </location>
</feature>
<dbReference type="InterPro" id="IPR026505">
    <property type="entry name" value="Solute_c_fam_35_mem_F3/F4"/>
</dbReference>
<evidence type="ECO:0000313" key="3">
    <source>
        <dbReference type="Proteomes" id="UP000570595"/>
    </source>
</evidence>
<name>A0A7J6L250_PEROL</name>
<feature type="transmembrane region" description="Helical" evidence="1">
    <location>
        <begin position="75"/>
        <end position="98"/>
    </location>
</feature>
<dbReference type="AlphaFoldDB" id="A0A7J6L250"/>
<feature type="transmembrane region" description="Helical" evidence="1">
    <location>
        <begin position="170"/>
        <end position="188"/>
    </location>
</feature>
<dbReference type="SUPFAM" id="SSF103481">
    <property type="entry name" value="Multidrug resistance efflux transporter EmrE"/>
    <property type="match status" value="2"/>
</dbReference>
<feature type="transmembrane region" description="Helical" evidence="1">
    <location>
        <begin position="489"/>
        <end position="508"/>
    </location>
</feature>
<feature type="transmembrane region" description="Helical" evidence="1">
    <location>
        <begin position="393"/>
        <end position="417"/>
    </location>
</feature>
<gene>
    <name evidence="2" type="ORF">FOZ61_008925</name>
</gene>
<evidence type="ECO:0000313" key="2">
    <source>
        <dbReference type="EMBL" id="KAF4653518.1"/>
    </source>
</evidence>
<dbReference type="InterPro" id="IPR037185">
    <property type="entry name" value="EmrE-like"/>
</dbReference>